<accession>A0AAN1D7K9</accession>
<protein>
    <submittedName>
        <fullName evidence="1">Uncharacterized protein</fullName>
    </submittedName>
</protein>
<dbReference type="Proteomes" id="UP000093052">
    <property type="component" value="Chromosome"/>
</dbReference>
<evidence type="ECO:0000313" key="1">
    <source>
        <dbReference type="EMBL" id="ANZ31111.1"/>
    </source>
</evidence>
<sequence>MLDKWEEKVPKAMQILVGNKLDFISNARNFSDDNLEYVKRILQNQKTEQRGKEALYFCFFCYYWRNSRNNIADL</sequence>
<reference evidence="2" key="1">
    <citation type="journal article" date="2016" name="Genome Announc.">
        <title>Complete Genome Sequence of Geobacillus thermoglucosidasius NCIMB 11955, the Progenitor of a Bioethanol Production Strain.</title>
        <authorList>
            <person name="Sheng L."/>
            <person name="Zhang Y."/>
            <person name="Minton N.P."/>
        </authorList>
    </citation>
    <scope>NUCLEOTIDE SEQUENCE [LARGE SCALE GENOMIC DNA]</scope>
    <source>
        <strain evidence="2">NCIMB 11955</strain>
    </source>
</reference>
<dbReference type="EMBL" id="CP016622">
    <property type="protein sequence ID" value="ANZ31111.1"/>
    <property type="molecule type" value="Genomic_DNA"/>
</dbReference>
<gene>
    <name evidence="1" type="ORF">BCV53_14015</name>
</gene>
<name>A0AAN1D7K9_PARTM</name>
<dbReference type="KEGG" id="ptl:AOT13_14000"/>
<organism evidence="1 2">
    <name type="scientific">Parageobacillus thermoglucosidasius</name>
    <name type="common">Geobacillus thermoglucosidasius</name>
    <dbReference type="NCBI Taxonomy" id="1426"/>
    <lineage>
        <taxon>Bacteria</taxon>
        <taxon>Bacillati</taxon>
        <taxon>Bacillota</taxon>
        <taxon>Bacilli</taxon>
        <taxon>Bacillales</taxon>
        <taxon>Anoxybacillaceae</taxon>
        <taxon>Parageobacillus</taxon>
    </lineage>
</organism>
<keyword evidence="2" id="KW-1185">Reference proteome</keyword>
<dbReference type="AlphaFoldDB" id="A0AAN1D7K9"/>
<evidence type="ECO:0000313" key="2">
    <source>
        <dbReference type="Proteomes" id="UP000093052"/>
    </source>
</evidence>
<proteinExistence type="predicted"/>